<dbReference type="eggNOG" id="COG4195">
    <property type="taxonomic scope" value="Bacteria"/>
</dbReference>
<dbReference type="RefSeq" id="WP_001829580.1">
    <property type="nucleotide sequence ID" value="NC_004461.1"/>
</dbReference>
<evidence type="ECO:0000256" key="2">
    <source>
        <dbReference type="SAM" id="Phobius"/>
    </source>
</evidence>
<dbReference type="Pfam" id="PF05908">
    <property type="entry name" value="Gamma_PGA_hydro"/>
    <property type="match status" value="1"/>
</dbReference>
<evidence type="ECO:0000256" key="1">
    <source>
        <dbReference type="SAM" id="MobiDB-lite"/>
    </source>
</evidence>
<proteinExistence type="predicted"/>
<dbReference type="InterPro" id="IPR038128">
    <property type="entry name" value="Gamma_PGA_hydro_sf"/>
</dbReference>
<evidence type="ECO:0000313" key="4">
    <source>
        <dbReference type="Proteomes" id="UP000001411"/>
    </source>
</evidence>
<dbReference type="Proteomes" id="UP000001411">
    <property type="component" value="Chromosome"/>
</dbReference>
<reference evidence="3 4" key="1">
    <citation type="journal article" date="2003" name="Mol. Microbiol.">
        <title>Genome-based analysis of virulence genes in a non-biofilm-forming Staphylococcus epidermidis strain (ATCC 12228).</title>
        <authorList>
            <person name="Zhang Y.Q."/>
            <person name="Ren S.X."/>
            <person name="Li H.L."/>
            <person name="Wang Y.X."/>
            <person name="Fu G."/>
            <person name="Yang J."/>
            <person name="Qin Z.Q."/>
            <person name="Miao Y.G."/>
            <person name="Wang W.Y."/>
            <person name="Chen R.S."/>
            <person name="Shen Y."/>
            <person name="Chen Z."/>
            <person name="Yuan Z.H."/>
            <person name="Zhao G.P."/>
            <person name="Qu D."/>
            <person name="Danchin A."/>
            <person name="Wen Y.M."/>
        </authorList>
    </citation>
    <scope>NUCLEOTIDE SEQUENCE [LARGE SCALE GENOMIC DNA]</scope>
    <source>
        <strain evidence="4">ATCC 12228 / FDA PCI 1200</strain>
    </source>
</reference>
<dbReference type="PATRIC" id="fig|176280.10.peg.551"/>
<keyword evidence="2" id="KW-0472">Membrane</keyword>
<sequence length="248" mass="28600">MRNKDNQHSRLYYIILTIVIIAICVVVVILFNTLKTNRSHSTDRYADFTELKKDTIKNKDWRIKTKHRKNKDILVTAIHGGGIEPGTTEIARRISNVGKYNFYTFEGLRKSNNDQLHVTSTQFNEPILDKLLKNTKETLSIHGFSGDDPIVYIGGKDKEMSHSITKELRKKDFTVKESPNKIDAKSSDNIANKNESNSGVQLELTTALRKQFFKHYKLDRHTRSDSDKYTKDFYKFANAVQKGIEKVN</sequence>
<keyword evidence="2" id="KW-0812">Transmembrane</keyword>
<organism evidence="3 4">
    <name type="scientific">Staphylococcus epidermidis (strain ATCC 12228 / FDA PCI 1200)</name>
    <dbReference type="NCBI Taxonomy" id="176280"/>
    <lineage>
        <taxon>Bacteria</taxon>
        <taxon>Bacillati</taxon>
        <taxon>Bacillota</taxon>
        <taxon>Bacilli</taxon>
        <taxon>Bacillales</taxon>
        <taxon>Staphylococcaceae</taxon>
        <taxon>Staphylococcus</taxon>
    </lineage>
</organism>
<dbReference type="KEGG" id="sep:SE_0581"/>
<feature type="compositionally biased region" description="Polar residues" evidence="1">
    <location>
        <begin position="187"/>
        <end position="199"/>
    </location>
</feature>
<dbReference type="EMBL" id="AE015929">
    <property type="protein sequence ID" value="AAO04178.1"/>
    <property type="molecule type" value="Genomic_DNA"/>
</dbReference>
<feature type="region of interest" description="Disordered" evidence="1">
    <location>
        <begin position="179"/>
        <end position="199"/>
    </location>
</feature>
<dbReference type="InterPro" id="IPR008585">
    <property type="entry name" value="Gamma_PGA_hydro"/>
</dbReference>
<evidence type="ECO:0000313" key="3">
    <source>
        <dbReference type="EMBL" id="AAO04178.1"/>
    </source>
</evidence>
<protein>
    <submittedName>
        <fullName evidence="3">Phage-related protein</fullName>
    </submittedName>
</protein>
<dbReference type="HOGENOM" id="CLU_082126_1_0_9"/>
<dbReference type="OrthoDB" id="7721587at2"/>
<dbReference type="Gene3D" id="3.40.630.100">
    <property type="entry name" value="Poly-gamma-glutamate hydrolase, zinc-binding motif"/>
    <property type="match status" value="1"/>
</dbReference>
<accession>A0A0H2VGY0</accession>
<feature type="transmembrane region" description="Helical" evidence="2">
    <location>
        <begin position="12"/>
        <end position="31"/>
    </location>
</feature>
<dbReference type="AlphaFoldDB" id="A0A0H2VGY0"/>
<gene>
    <name evidence="3" type="ordered locus">SE_0581</name>
</gene>
<keyword evidence="2" id="KW-1133">Transmembrane helix</keyword>
<name>A0A0H2VGY0_STAES</name>